<sequence length="277" mass="30649">MFSATDTTAYKIYLSNTPNAYREWSIWVSNNLRLDDLLDVTTLGIPAVLEIRKAGLLTPPATSQPSTSGGGEDTSTSAPAAPTLSAKDAEKLRLHALVLKSKDAKACRLIKNYLHRNQMAIIKNCTSAFAMWQALYIHHSTRFMQLVPVIFRSTFSRPGNFRSFVLNSTNAVEEVRNLGVVLPGFALAALLIHSLPPDRPAIDNFDSFGTEPIAEFERMHSEGKAMVGAERRDHSKLFCKNCNAQGHSTKWSGCPSKSNWESDGFKAMMVGFNHWSI</sequence>
<organism evidence="2 3">
    <name type="scientific">Microbotryum silenes-dioicae</name>
    <dbReference type="NCBI Taxonomy" id="796604"/>
    <lineage>
        <taxon>Eukaryota</taxon>
        <taxon>Fungi</taxon>
        <taxon>Dikarya</taxon>
        <taxon>Basidiomycota</taxon>
        <taxon>Pucciniomycotina</taxon>
        <taxon>Microbotryomycetes</taxon>
        <taxon>Microbotryales</taxon>
        <taxon>Microbotryaceae</taxon>
        <taxon>Microbotryum</taxon>
    </lineage>
</organism>
<name>A0A2X0M4G6_9BASI</name>
<proteinExistence type="predicted"/>
<feature type="region of interest" description="Disordered" evidence="1">
    <location>
        <begin position="59"/>
        <end position="82"/>
    </location>
</feature>
<evidence type="ECO:0000313" key="3">
    <source>
        <dbReference type="Proteomes" id="UP000249464"/>
    </source>
</evidence>
<feature type="compositionally biased region" description="Low complexity" evidence="1">
    <location>
        <begin position="73"/>
        <end position="82"/>
    </location>
</feature>
<evidence type="ECO:0000313" key="2">
    <source>
        <dbReference type="EMBL" id="SGY50037.1"/>
    </source>
</evidence>
<keyword evidence="3" id="KW-1185">Reference proteome</keyword>
<dbReference type="Proteomes" id="UP000249464">
    <property type="component" value="Unassembled WGS sequence"/>
</dbReference>
<evidence type="ECO:0000256" key="1">
    <source>
        <dbReference type="SAM" id="MobiDB-lite"/>
    </source>
</evidence>
<protein>
    <submittedName>
        <fullName evidence="2">BQ5605_C001g00850 protein</fullName>
    </submittedName>
</protein>
<reference evidence="2 3" key="1">
    <citation type="submission" date="2016-11" db="EMBL/GenBank/DDBJ databases">
        <authorList>
            <person name="Jaros S."/>
            <person name="Januszkiewicz K."/>
            <person name="Wedrychowicz H."/>
        </authorList>
    </citation>
    <scope>NUCLEOTIDE SEQUENCE [LARGE SCALE GENOMIC DNA]</scope>
</reference>
<dbReference type="AlphaFoldDB" id="A0A2X0M4G6"/>
<gene>
    <name evidence="2" type="primary">BQ5605_C001g00850</name>
    <name evidence="2" type="ORF">BQ5605_C001G00850</name>
</gene>
<dbReference type="Pfam" id="PF14223">
    <property type="entry name" value="Retrotran_gag_2"/>
    <property type="match status" value="1"/>
</dbReference>
<dbReference type="EMBL" id="FQNC01000043">
    <property type="protein sequence ID" value="SGY50037.1"/>
    <property type="molecule type" value="Genomic_DNA"/>
</dbReference>
<accession>A0A2X0M4G6</accession>